<keyword evidence="7" id="KW-0067">ATP-binding</keyword>
<proteinExistence type="inferred from homology"/>
<dbReference type="InterPro" id="IPR018317">
    <property type="entry name" value="QueC"/>
</dbReference>
<dbReference type="HOGENOM" id="CLU_081854_1_0_5"/>
<evidence type="ECO:0000256" key="9">
    <source>
        <dbReference type="ARBA" id="ARBA00039149"/>
    </source>
</evidence>
<keyword evidence="3" id="KW-0479">Metal-binding</keyword>
<evidence type="ECO:0000313" key="12">
    <source>
        <dbReference type="Proteomes" id="UP000031521"/>
    </source>
</evidence>
<gene>
    <name evidence="11" type="ORF">P73_3769</name>
</gene>
<organism evidence="11 12">
    <name type="scientific">Celeribacter indicus</name>
    <dbReference type="NCBI Taxonomy" id="1208324"/>
    <lineage>
        <taxon>Bacteria</taxon>
        <taxon>Pseudomonadati</taxon>
        <taxon>Pseudomonadota</taxon>
        <taxon>Alphaproteobacteria</taxon>
        <taxon>Rhodobacterales</taxon>
        <taxon>Roseobacteraceae</taxon>
        <taxon>Celeribacter</taxon>
    </lineage>
</organism>
<evidence type="ECO:0000256" key="5">
    <source>
        <dbReference type="ARBA" id="ARBA00022785"/>
    </source>
</evidence>
<dbReference type="AlphaFoldDB" id="A0A0B5DZL1"/>
<dbReference type="RefSeq" id="WP_245629199.1">
    <property type="nucleotide sequence ID" value="NZ_CP004393.1"/>
</dbReference>
<evidence type="ECO:0000256" key="1">
    <source>
        <dbReference type="ARBA" id="ARBA00005061"/>
    </source>
</evidence>
<protein>
    <recommendedName>
        <fullName evidence="9">7-cyano-7-deazaguanine synthase</fullName>
        <ecNumber evidence="9">6.3.4.20</ecNumber>
    </recommendedName>
</protein>
<dbReference type="EMBL" id="CP004393">
    <property type="protein sequence ID" value="AJE48484.1"/>
    <property type="molecule type" value="Genomic_DNA"/>
</dbReference>
<dbReference type="GO" id="GO:0008616">
    <property type="term" value="P:tRNA queuosine(34) biosynthetic process"/>
    <property type="evidence" value="ECO:0007669"/>
    <property type="project" value="UniProtKB-KW"/>
</dbReference>
<evidence type="ECO:0000256" key="6">
    <source>
        <dbReference type="ARBA" id="ARBA00022833"/>
    </source>
</evidence>
<dbReference type="PANTHER" id="PTHR42914:SF1">
    <property type="entry name" value="7-CYANO-7-DEAZAGUANINE SYNTHASE"/>
    <property type="match status" value="1"/>
</dbReference>
<evidence type="ECO:0000313" key="11">
    <source>
        <dbReference type="EMBL" id="AJE48484.1"/>
    </source>
</evidence>
<name>A0A0B5DZL1_9RHOB</name>
<keyword evidence="5" id="KW-0671">Queuosine biosynthesis</keyword>
<comment type="similarity">
    <text evidence="8">Belongs to the QueC family.</text>
</comment>
<dbReference type="STRING" id="1208324.P73_3769"/>
<keyword evidence="6" id="KW-0862">Zinc</keyword>
<evidence type="ECO:0000256" key="10">
    <source>
        <dbReference type="ARBA" id="ARBA00047890"/>
    </source>
</evidence>
<evidence type="ECO:0000256" key="7">
    <source>
        <dbReference type="ARBA" id="ARBA00022840"/>
    </source>
</evidence>
<dbReference type="GO" id="GO:0005524">
    <property type="term" value="F:ATP binding"/>
    <property type="evidence" value="ECO:0007669"/>
    <property type="project" value="UniProtKB-KW"/>
</dbReference>
<evidence type="ECO:0000256" key="4">
    <source>
        <dbReference type="ARBA" id="ARBA00022741"/>
    </source>
</evidence>
<dbReference type="SUPFAM" id="SSF52402">
    <property type="entry name" value="Adenine nucleotide alpha hydrolases-like"/>
    <property type="match status" value="1"/>
</dbReference>
<dbReference type="GO" id="GO:0046872">
    <property type="term" value="F:metal ion binding"/>
    <property type="evidence" value="ECO:0007669"/>
    <property type="project" value="UniProtKB-KW"/>
</dbReference>
<dbReference type="PANTHER" id="PTHR42914">
    <property type="entry name" value="7-CYANO-7-DEAZAGUANINE SYNTHASE"/>
    <property type="match status" value="1"/>
</dbReference>
<sequence length="178" mass="19414">MLRPDVLFTIDYGQAPAQGELRAATFIARELGLNHETLSVDCSPLGAGDMAGRPIASHSRVSEAWPFRNQLLVTLAAMKFAGEGLKDILIGTVVSDRVHADGSPEFVERLDMLIKCELPQTSVTAPALNMSTLELVKRSQVPMDILGWSFSCHRSTVACGQCRGCNKTIDLWEALERS</sequence>
<evidence type="ECO:0000256" key="3">
    <source>
        <dbReference type="ARBA" id="ARBA00022723"/>
    </source>
</evidence>
<dbReference type="KEGG" id="cid:P73_3769"/>
<reference evidence="11 12" key="1">
    <citation type="journal article" date="2014" name="Int. J. Syst. Evol. Microbiol.">
        <title>Celeribacter indicus sp. nov., a polycyclic aromatic hydrocarbon-degrading bacterium from deep-sea sediment and reclassification of Huaishuia halophila as Celeribacter halophilus comb. nov.</title>
        <authorList>
            <person name="Lai Q."/>
            <person name="Cao J."/>
            <person name="Yuan J."/>
            <person name="Li F."/>
            <person name="Shao Z."/>
        </authorList>
    </citation>
    <scope>NUCLEOTIDE SEQUENCE [LARGE SCALE GENOMIC DNA]</scope>
    <source>
        <strain evidence="11">P73</strain>
    </source>
</reference>
<dbReference type="Proteomes" id="UP000031521">
    <property type="component" value="Chromosome"/>
</dbReference>
<evidence type="ECO:0000256" key="2">
    <source>
        <dbReference type="ARBA" id="ARBA00022598"/>
    </source>
</evidence>
<accession>A0A0B5DZL1</accession>
<dbReference type="InterPro" id="IPR014729">
    <property type="entry name" value="Rossmann-like_a/b/a_fold"/>
</dbReference>
<dbReference type="Pfam" id="PF06508">
    <property type="entry name" value="QueC"/>
    <property type="match status" value="1"/>
</dbReference>
<dbReference type="GO" id="GO:0016874">
    <property type="term" value="F:ligase activity"/>
    <property type="evidence" value="ECO:0007669"/>
    <property type="project" value="UniProtKB-KW"/>
</dbReference>
<comment type="pathway">
    <text evidence="1">Purine metabolism; 7-cyano-7-deazaguanine biosynthesis.</text>
</comment>
<comment type="catalytic activity">
    <reaction evidence="10">
        <text>7-carboxy-7-carbaguanine + NH4(+) + 2 ATP = 7-cyano-7-carbaguanine + 2 AMP + 2 diphosphate + 2 H(+)</text>
        <dbReference type="Rhea" id="RHEA:27982"/>
        <dbReference type="ChEBI" id="CHEBI:15378"/>
        <dbReference type="ChEBI" id="CHEBI:28938"/>
        <dbReference type="ChEBI" id="CHEBI:30616"/>
        <dbReference type="ChEBI" id="CHEBI:33019"/>
        <dbReference type="ChEBI" id="CHEBI:45075"/>
        <dbReference type="ChEBI" id="CHEBI:61036"/>
        <dbReference type="ChEBI" id="CHEBI:456215"/>
        <dbReference type="EC" id="6.3.4.20"/>
    </reaction>
</comment>
<keyword evidence="2" id="KW-0436">Ligase</keyword>
<dbReference type="Gene3D" id="3.40.50.620">
    <property type="entry name" value="HUPs"/>
    <property type="match status" value="1"/>
</dbReference>
<evidence type="ECO:0000256" key="8">
    <source>
        <dbReference type="ARBA" id="ARBA00037993"/>
    </source>
</evidence>
<keyword evidence="4" id="KW-0547">Nucleotide-binding</keyword>
<keyword evidence="12" id="KW-1185">Reference proteome</keyword>
<dbReference type="EC" id="6.3.4.20" evidence="9"/>